<keyword evidence="2" id="KW-1185">Reference proteome</keyword>
<reference evidence="2" key="1">
    <citation type="submission" date="2017-04" db="EMBL/GenBank/DDBJ databases">
        <authorList>
            <person name="Varghese N."/>
            <person name="Submissions S."/>
        </authorList>
    </citation>
    <scope>NUCLEOTIDE SEQUENCE [LARGE SCALE GENOMIC DNA]</scope>
    <source>
        <strain evidence="2">RKEM611</strain>
    </source>
</reference>
<evidence type="ECO:0000313" key="2">
    <source>
        <dbReference type="Proteomes" id="UP000192907"/>
    </source>
</evidence>
<protein>
    <submittedName>
        <fullName evidence="1">Uncharacterized protein</fullName>
    </submittedName>
</protein>
<dbReference type="Proteomes" id="UP000192907">
    <property type="component" value="Unassembled WGS sequence"/>
</dbReference>
<dbReference type="AlphaFoldDB" id="A0A1Y6BYM2"/>
<sequence>MDGMHRVARAYLEGLKSINAVRFTKYIEPHFVGVEPHDLPY</sequence>
<proteinExistence type="predicted"/>
<accession>A0A1Y6BYM2</accession>
<dbReference type="EMBL" id="FWZT01000010">
    <property type="protein sequence ID" value="SMF34792.1"/>
    <property type="molecule type" value="Genomic_DNA"/>
</dbReference>
<name>A0A1Y6BYM2_9BACT</name>
<organism evidence="1 2">
    <name type="scientific">Pseudobacteriovorax antillogorgiicola</name>
    <dbReference type="NCBI Taxonomy" id="1513793"/>
    <lineage>
        <taxon>Bacteria</taxon>
        <taxon>Pseudomonadati</taxon>
        <taxon>Bdellovibrionota</taxon>
        <taxon>Oligoflexia</taxon>
        <taxon>Oligoflexales</taxon>
        <taxon>Pseudobacteriovoracaceae</taxon>
        <taxon>Pseudobacteriovorax</taxon>
    </lineage>
</organism>
<gene>
    <name evidence="1" type="ORF">SAMN06296036_110163</name>
</gene>
<evidence type="ECO:0000313" key="1">
    <source>
        <dbReference type="EMBL" id="SMF34792.1"/>
    </source>
</evidence>